<dbReference type="RefSeq" id="WP_184920738.1">
    <property type="nucleotide sequence ID" value="NZ_JACHMO010000001.1"/>
</dbReference>
<dbReference type="InterPro" id="IPR012347">
    <property type="entry name" value="Ferritin-like"/>
</dbReference>
<evidence type="ECO:0000259" key="3">
    <source>
        <dbReference type="Pfam" id="PF03713"/>
    </source>
</evidence>
<dbReference type="InterPro" id="IPR005183">
    <property type="entry name" value="DUF305_CopM-like"/>
</dbReference>
<dbReference type="PANTHER" id="PTHR36933">
    <property type="entry name" value="SLL0788 PROTEIN"/>
    <property type="match status" value="1"/>
</dbReference>
<feature type="domain" description="DUF305" evidence="3">
    <location>
        <begin position="63"/>
        <end position="208"/>
    </location>
</feature>
<proteinExistence type="predicted"/>
<feature type="signal peptide" evidence="2">
    <location>
        <begin position="1"/>
        <end position="21"/>
    </location>
</feature>
<dbReference type="EMBL" id="JACHMO010000001">
    <property type="protein sequence ID" value="MBB5803406.1"/>
    <property type="molecule type" value="Genomic_DNA"/>
</dbReference>
<name>A0A7W9HJZ9_9PSEU</name>
<organism evidence="4 5">
    <name type="scientific">Saccharothrix ecbatanensis</name>
    <dbReference type="NCBI Taxonomy" id="1105145"/>
    <lineage>
        <taxon>Bacteria</taxon>
        <taxon>Bacillati</taxon>
        <taxon>Actinomycetota</taxon>
        <taxon>Actinomycetes</taxon>
        <taxon>Pseudonocardiales</taxon>
        <taxon>Pseudonocardiaceae</taxon>
        <taxon>Saccharothrix</taxon>
    </lineage>
</organism>
<sequence length="211" mass="22277">MTRKNLVGTALAVLTTGLVLAGCGDNPDSGSGGHDMGSMTGTTSPTSSASAAAAPSGEHNDADITFAQGMIPHHQGAIEMAKLAKGRTSNAKVLDLASRIDKAQDPEIKTMTEWLNSWGAQVHTTGMPGMDHGSDMAGMSDAEMDMLKQAKDADFDKMFLDMMIRHHQGAIDMSKVELEQGKNTDAKKLAQQIIDSQQTEITEMQGMLAAG</sequence>
<protein>
    <submittedName>
        <fullName evidence="4">Uncharacterized protein (DUF305 family)</fullName>
    </submittedName>
</protein>
<keyword evidence="2" id="KW-0732">Signal</keyword>
<accession>A0A7W9HJZ9</accession>
<reference evidence="4 5" key="1">
    <citation type="submission" date="2020-08" db="EMBL/GenBank/DDBJ databases">
        <title>Sequencing the genomes of 1000 actinobacteria strains.</title>
        <authorList>
            <person name="Klenk H.-P."/>
        </authorList>
    </citation>
    <scope>NUCLEOTIDE SEQUENCE [LARGE SCALE GENOMIC DNA]</scope>
    <source>
        <strain evidence="4 5">DSM 45486</strain>
    </source>
</reference>
<dbReference type="PANTHER" id="PTHR36933:SF1">
    <property type="entry name" value="SLL0788 PROTEIN"/>
    <property type="match status" value="1"/>
</dbReference>
<comment type="caution">
    <text evidence="4">The sequence shown here is derived from an EMBL/GenBank/DDBJ whole genome shotgun (WGS) entry which is preliminary data.</text>
</comment>
<keyword evidence="5" id="KW-1185">Reference proteome</keyword>
<feature type="compositionally biased region" description="Low complexity" evidence="1">
    <location>
        <begin position="36"/>
        <end position="56"/>
    </location>
</feature>
<evidence type="ECO:0000313" key="5">
    <source>
        <dbReference type="Proteomes" id="UP000552097"/>
    </source>
</evidence>
<dbReference type="Gene3D" id="1.20.1260.10">
    <property type="match status" value="1"/>
</dbReference>
<dbReference type="Pfam" id="PF03713">
    <property type="entry name" value="DUF305"/>
    <property type="match status" value="1"/>
</dbReference>
<evidence type="ECO:0000256" key="1">
    <source>
        <dbReference type="SAM" id="MobiDB-lite"/>
    </source>
</evidence>
<feature type="region of interest" description="Disordered" evidence="1">
    <location>
        <begin position="29"/>
        <end position="60"/>
    </location>
</feature>
<evidence type="ECO:0000256" key="2">
    <source>
        <dbReference type="SAM" id="SignalP"/>
    </source>
</evidence>
<evidence type="ECO:0000313" key="4">
    <source>
        <dbReference type="EMBL" id="MBB5803406.1"/>
    </source>
</evidence>
<feature type="chain" id="PRO_5030770635" evidence="2">
    <location>
        <begin position="22"/>
        <end position="211"/>
    </location>
</feature>
<gene>
    <name evidence="4" type="ORF">F4560_003174</name>
</gene>
<dbReference type="Proteomes" id="UP000552097">
    <property type="component" value="Unassembled WGS sequence"/>
</dbReference>
<dbReference type="PROSITE" id="PS51257">
    <property type="entry name" value="PROKAR_LIPOPROTEIN"/>
    <property type="match status" value="1"/>
</dbReference>
<dbReference type="AlphaFoldDB" id="A0A7W9HJZ9"/>